<dbReference type="STRING" id="393762.SAMN05660472_01491"/>
<accession>A0A1G9CKM2</accession>
<dbReference type="EMBL" id="FNFP01000002">
    <property type="protein sequence ID" value="SDK52231.1"/>
    <property type="molecule type" value="Genomic_DNA"/>
</dbReference>
<dbReference type="AlphaFoldDB" id="A0A1G9CKM2"/>
<sequence length="322" mass="35428">MNLYEMKEGNIMKKRLFSILLAVMLIFSLVQFVFAGTEDCTSPKVNPTTGSYDSIPILGPNPIPSSLEAPEGCILKAFKIDLDENELVDGIYKVGDDDTASTDLNSKFQVTITNNGDTFAWASTMPVFHVYVKGGNQGGNLYSYYPKYPQGVYNDCGLKQPANNPNNTGSGWSHITFYYCEKPMFYEETAWAYGGNIARKFTSIEGLNANNWGWTNGPISEGEYVLKLWAGAGQNNLDNGIHVGNVIVDYKAGTVIVNYDIFSGYALQETHLWIGNQELPSDRRGRLTNAPGQLGFKVGEEYKFNGDIYVAAHAVVGIPAVD</sequence>
<protein>
    <submittedName>
        <fullName evidence="1">Uncharacterized protein</fullName>
    </submittedName>
</protein>
<name>A0A1G9CKM2_9FIRM</name>
<evidence type="ECO:0000313" key="2">
    <source>
        <dbReference type="Proteomes" id="UP000198718"/>
    </source>
</evidence>
<reference evidence="1 2" key="1">
    <citation type="submission" date="2016-10" db="EMBL/GenBank/DDBJ databases">
        <authorList>
            <person name="de Groot N.N."/>
        </authorList>
    </citation>
    <scope>NUCLEOTIDE SEQUENCE [LARGE SCALE GENOMIC DNA]</scope>
    <source>
        <strain evidence="1 2">DSM 18346</strain>
    </source>
</reference>
<dbReference type="Proteomes" id="UP000198718">
    <property type="component" value="Unassembled WGS sequence"/>
</dbReference>
<evidence type="ECO:0000313" key="1">
    <source>
        <dbReference type="EMBL" id="SDK52231.1"/>
    </source>
</evidence>
<proteinExistence type="predicted"/>
<gene>
    <name evidence="1" type="ORF">SAMN05660472_01491</name>
</gene>
<keyword evidence="2" id="KW-1185">Reference proteome</keyword>
<organism evidence="1 2">
    <name type="scientific">Natronincola ferrireducens</name>
    <dbReference type="NCBI Taxonomy" id="393762"/>
    <lineage>
        <taxon>Bacteria</taxon>
        <taxon>Bacillati</taxon>
        <taxon>Bacillota</taxon>
        <taxon>Clostridia</taxon>
        <taxon>Peptostreptococcales</taxon>
        <taxon>Natronincolaceae</taxon>
        <taxon>Natronincola</taxon>
    </lineage>
</organism>